<sequence>MNDKKIKKEDTEVPKKGLSTFLGKISGKEQLELEIDRLNSYVIKLEIDLRSSRNQLEKKEILARQAVSDRQEAEILLNQERIRTRTLSHELETIRAESQGKLKFRGTETLSLQAIQAYLSKLKSFHDPTGSLLTVYLPQGTRLSGVIGEKVFERVEEETRTLLDRLEPETGLVLFYDLHRMVCEAIAPPFPITSPAWQLGHNFEVSLLEESLSRDYRMLVLILHAGESFIGFAPDAQVFDTEELIRSSVKEKHSKGGFSQRRFERLREEDIAHHMDKVLEALDKVLEENKFIDYVILSGDFQLIGEIRKRLPLNLEVIEKPSDIRVEKTGGEEILRTVLSSRRYLL</sequence>
<gene>
    <name evidence="2" type="ORF">ASJ81_14785</name>
</gene>
<feature type="domain" description="Actinobacteria/chloroflexi VLRF1 release factor" evidence="1">
    <location>
        <begin position="218"/>
        <end position="314"/>
    </location>
</feature>
<keyword evidence="3" id="KW-1185">Reference proteome</keyword>
<dbReference type="InterPro" id="IPR040783">
    <property type="entry name" value="VLRF1"/>
</dbReference>
<dbReference type="Proteomes" id="UP000218164">
    <property type="component" value="Unassembled WGS sequence"/>
</dbReference>
<organism evidence="2 3">
    <name type="scientific">Methanosarcina spelaei</name>
    <dbReference type="NCBI Taxonomy" id="1036679"/>
    <lineage>
        <taxon>Archaea</taxon>
        <taxon>Methanobacteriati</taxon>
        <taxon>Methanobacteriota</taxon>
        <taxon>Stenosarchaea group</taxon>
        <taxon>Methanomicrobia</taxon>
        <taxon>Methanosarcinales</taxon>
        <taxon>Methanosarcinaceae</taxon>
        <taxon>Methanosarcina</taxon>
    </lineage>
</organism>
<evidence type="ECO:0000313" key="2">
    <source>
        <dbReference type="EMBL" id="PAV14212.1"/>
    </source>
</evidence>
<dbReference type="SUPFAM" id="SSF55481">
    <property type="entry name" value="N-terminal domain of eukaryotic peptide chain release factor subunit 1, ERF1"/>
    <property type="match status" value="1"/>
</dbReference>
<dbReference type="InterPro" id="IPR024049">
    <property type="entry name" value="eRF1_1_sf"/>
</dbReference>
<dbReference type="Pfam" id="PF18859">
    <property type="entry name" value="acVLRF1"/>
    <property type="match status" value="1"/>
</dbReference>
<dbReference type="Gene3D" id="3.30.420.60">
    <property type="entry name" value="eRF1 domain 2"/>
    <property type="match status" value="1"/>
</dbReference>
<evidence type="ECO:0000259" key="1">
    <source>
        <dbReference type="Pfam" id="PF18859"/>
    </source>
</evidence>
<dbReference type="InterPro" id="IPR042226">
    <property type="entry name" value="eFR1_2_sf"/>
</dbReference>
<reference evidence="2 3" key="1">
    <citation type="journal article" date="2017" name="BMC Genomics">
        <title>Genomic analysis of methanogenic archaea reveals a shift towards energy conservation.</title>
        <authorList>
            <person name="Gilmore S.P."/>
            <person name="Henske J.K."/>
            <person name="Sexton J.A."/>
            <person name="Solomon K.V."/>
            <person name="Seppala S."/>
            <person name="Yoo J.I."/>
            <person name="Huyett L.M."/>
            <person name="Pressman A."/>
            <person name="Cogan J.Z."/>
            <person name="Kivenson V."/>
            <person name="Peng X."/>
            <person name="Tan Y."/>
            <person name="Valentine D.L."/>
            <person name="O'Malley M.A."/>
        </authorList>
    </citation>
    <scope>NUCLEOTIDE SEQUENCE [LARGE SCALE GENOMIC DNA]</scope>
    <source>
        <strain evidence="2 3">MC-15</strain>
    </source>
</reference>
<accession>A0A2A2HXS5</accession>
<comment type="caution">
    <text evidence="2">The sequence shown here is derived from an EMBL/GenBank/DDBJ whole genome shotgun (WGS) entry which is preliminary data.</text>
</comment>
<protein>
    <submittedName>
        <fullName evidence="2">Peptide chain release factor-like protein</fullName>
    </submittedName>
</protein>
<dbReference type="SUPFAM" id="SSF53137">
    <property type="entry name" value="Translational machinery components"/>
    <property type="match status" value="1"/>
</dbReference>
<dbReference type="AlphaFoldDB" id="A0A2A2HXS5"/>
<dbReference type="EMBL" id="LMVP01000022">
    <property type="protein sequence ID" value="PAV14212.1"/>
    <property type="molecule type" value="Genomic_DNA"/>
</dbReference>
<proteinExistence type="predicted"/>
<evidence type="ECO:0000313" key="3">
    <source>
        <dbReference type="Proteomes" id="UP000218164"/>
    </source>
</evidence>
<name>A0A2A2HXS5_9EURY</name>